<evidence type="ECO:0000256" key="7">
    <source>
        <dbReference type="ARBA" id="ARBA00023004"/>
    </source>
</evidence>
<comment type="pathway">
    <text evidence="2">Secondary metabolite biosynthesis.</text>
</comment>
<reference evidence="10 11" key="1">
    <citation type="journal article" date="2015" name="Biotechnol. Biofuels">
        <title>Enhanced degradation of softwood versus hardwood by the white-rot fungus Pycnoporus coccineus.</title>
        <authorList>
            <person name="Couturier M."/>
            <person name="Navarro D."/>
            <person name="Chevret D."/>
            <person name="Henrissat B."/>
            <person name="Piumi F."/>
            <person name="Ruiz-Duenas F.J."/>
            <person name="Martinez A.T."/>
            <person name="Grigoriev I.V."/>
            <person name="Riley R."/>
            <person name="Lipzen A."/>
            <person name="Berrin J.G."/>
            <person name="Master E.R."/>
            <person name="Rosso M.N."/>
        </authorList>
    </citation>
    <scope>NUCLEOTIDE SEQUENCE [LARGE SCALE GENOMIC DNA]</scope>
    <source>
        <strain evidence="10 11">BRFM310</strain>
    </source>
</reference>
<proteinExistence type="inferred from homology"/>
<evidence type="ECO:0000256" key="4">
    <source>
        <dbReference type="ARBA" id="ARBA00022617"/>
    </source>
</evidence>
<protein>
    <submittedName>
        <fullName evidence="10">Cytochrome P450</fullName>
    </submittedName>
</protein>
<dbReference type="PANTHER" id="PTHR24305">
    <property type="entry name" value="CYTOCHROME P450"/>
    <property type="match status" value="1"/>
</dbReference>
<evidence type="ECO:0000256" key="2">
    <source>
        <dbReference type="ARBA" id="ARBA00005179"/>
    </source>
</evidence>
<evidence type="ECO:0000256" key="6">
    <source>
        <dbReference type="ARBA" id="ARBA00023002"/>
    </source>
</evidence>
<dbReference type="SUPFAM" id="SSF48264">
    <property type="entry name" value="Cytochrome P450"/>
    <property type="match status" value="1"/>
</dbReference>
<dbReference type="Proteomes" id="UP000193067">
    <property type="component" value="Unassembled WGS sequence"/>
</dbReference>
<organism evidence="10 11">
    <name type="scientific">Trametes coccinea (strain BRFM310)</name>
    <name type="common">Pycnoporus coccineus</name>
    <dbReference type="NCBI Taxonomy" id="1353009"/>
    <lineage>
        <taxon>Eukaryota</taxon>
        <taxon>Fungi</taxon>
        <taxon>Dikarya</taxon>
        <taxon>Basidiomycota</taxon>
        <taxon>Agaricomycotina</taxon>
        <taxon>Agaricomycetes</taxon>
        <taxon>Polyporales</taxon>
        <taxon>Polyporaceae</taxon>
        <taxon>Trametes</taxon>
    </lineage>
</organism>
<dbReference type="GO" id="GO:0005506">
    <property type="term" value="F:iron ion binding"/>
    <property type="evidence" value="ECO:0007669"/>
    <property type="project" value="InterPro"/>
</dbReference>
<keyword evidence="11" id="KW-1185">Reference proteome</keyword>
<name>A0A1Y2IFQ0_TRAC3</name>
<dbReference type="STRING" id="1353009.A0A1Y2IFQ0"/>
<keyword evidence="8" id="KW-0503">Monooxygenase</keyword>
<dbReference type="InterPro" id="IPR002401">
    <property type="entry name" value="Cyt_P450_E_grp-I"/>
</dbReference>
<keyword evidence="7 9" id="KW-0408">Iron</keyword>
<dbReference type="InterPro" id="IPR001128">
    <property type="entry name" value="Cyt_P450"/>
</dbReference>
<dbReference type="PRINTS" id="PR00463">
    <property type="entry name" value="EP450I"/>
</dbReference>
<comment type="similarity">
    <text evidence="3">Belongs to the cytochrome P450 family.</text>
</comment>
<dbReference type="GO" id="GO:0004497">
    <property type="term" value="F:monooxygenase activity"/>
    <property type="evidence" value="ECO:0007669"/>
    <property type="project" value="UniProtKB-KW"/>
</dbReference>
<keyword evidence="5 9" id="KW-0479">Metal-binding</keyword>
<dbReference type="CDD" id="cd11069">
    <property type="entry name" value="CYP_FUM15-like"/>
    <property type="match status" value="1"/>
</dbReference>
<accession>A0A1Y2IFQ0</accession>
<dbReference type="OrthoDB" id="2723516at2759"/>
<evidence type="ECO:0000256" key="9">
    <source>
        <dbReference type="PIRSR" id="PIRSR602401-1"/>
    </source>
</evidence>
<evidence type="ECO:0000256" key="1">
    <source>
        <dbReference type="ARBA" id="ARBA00001971"/>
    </source>
</evidence>
<comment type="cofactor">
    <cofactor evidence="1 9">
        <name>heme</name>
        <dbReference type="ChEBI" id="CHEBI:30413"/>
    </cofactor>
</comment>
<evidence type="ECO:0000256" key="5">
    <source>
        <dbReference type="ARBA" id="ARBA00022723"/>
    </source>
</evidence>
<dbReference type="EMBL" id="KZ084128">
    <property type="protein sequence ID" value="OSC99352.1"/>
    <property type="molecule type" value="Genomic_DNA"/>
</dbReference>
<sequence length="550" mass="62347">MSRPLREMSTSLSLPFQDALAVVSTILVYALWRLYKRWSFVYRSPLRNLPGPPSPSWLYGNMKEVFTTDGHAVPDKWFAQYGRTYVDHGFGMTPQLWTLDLRAIHHILTHSMDYGVPEDNVKTVGELLGKGLLLVHGEQHRQQRRIMNPAFGPGQIRDLTPVFLQKANELGCVWSRAVENGPARLDVSGDFSKMTLDIIGLAGFGYDFQALNAEGKSNEFNVAFKEFSSNVARIPRHMRYLWPYLKPFPIESIRRVQRVAATIRRISAQLLQERKAAILREKEVKHTDGVQSTDLHGRDLLTLLIKANMAKDVPENQRLSDEDVVGQVPTFLMAGHETTSIALSWALFALSKNPTVQRKLREELLAVPSNTPTMEELSALPYLDMVVRETLRLHAPVAMRMREAKRDDVIPVSEPFTDRHGKVQNEIRIAKGNLVMLPILALHRSKEIWGEDALEFKPERWEQPPGVSADIPGIWGHLLSFLGGPRACIGYRFSLTETKAALFTLLRAFEFELAVPPEQITTRTAPLQRPFLRGEERPQLPLIVKAYKGL</sequence>
<dbReference type="InterPro" id="IPR036396">
    <property type="entry name" value="Cyt_P450_sf"/>
</dbReference>
<dbReference type="Pfam" id="PF00067">
    <property type="entry name" value="p450"/>
    <property type="match status" value="1"/>
</dbReference>
<gene>
    <name evidence="10" type="ORF">PYCCODRAFT_1395204</name>
</gene>
<evidence type="ECO:0000256" key="8">
    <source>
        <dbReference type="ARBA" id="ARBA00023033"/>
    </source>
</evidence>
<feature type="binding site" description="axial binding residue" evidence="9">
    <location>
        <position position="488"/>
    </location>
    <ligand>
        <name>heme</name>
        <dbReference type="ChEBI" id="CHEBI:30413"/>
    </ligand>
    <ligandPart>
        <name>Fe</name>
        <dbReference type="ChEBI" id="CHEBI:18248"/>
    </ligandPart>
</feature>
<evidence type="ECO:0000313" key="10">
    <source>
        <dbReference type="EMBL" id="OSC99352.1"/>
    </source>
</evidence>
<dbReference type="PANTHER" id="PTHR24305:SF166">
    <property type="entry name" value="CYTOCHROME P450 12A4, MITOCHONDRIAL-RELATED"/>
    <property type="match status" value="1"/>
</dbReference>
<keyword evidence="6" id="KW-0560">Oxidoreductase</keyword>
<evidence type="ECO:0000256" key="3">
    <source>
        <dbReference type="ARBA" id="ARBA00010617"/>
    </source>
</evidence>
<dbReference type="InterPro" id="IPR050121">
    <property type="entry name" value="Cytochrome_P450_monoxygenase"/>
</dbReference>
<dbReference type="Gene3D" id="1.10.630.10">
    <property type="entry name" value="Cytochrome P450"/>
    <property type="match status" value="1"/>
</dbReference>
<dbReference type="GO" id="GO:0016705">
    <property type="term" value="F:oxidoreductase activity, acting on paired donors, with incorporation or reduction of molecular oxygen"/>
    <property type="evidence" value="ECO:0007669"/>
    <property type="project" value="InterPro"/>
</dbReference>
<dbReference type="GO" id="GO:0020037">
    <property type="term" value="F:heme binding"/>
    <property type="evidence" value="ECO:0007669"/>
    <property type="project" value="InterPro"/>
</dbReference>
<evidence type="ECO:0000313" key="11">
    <source>
        <dbReference type="Proteomes" id="UP000193067"/>
    </source>
</evidence>
<dbReference type="PRINTS" id="PR00385">
    <property type="entry name" value="P450"/>
</dbReference>
<dbReference type="AlphaFoldDB" id="A0A1Y2IFQ0"/>
<keyword evidence="4 9" id="KW-0349">Heme</keyword>